<feature type="transmembrane region" description="Helical" evidence="1">
    <location>
        <begin position="20"/>
        <end position="48"/>
    </location>
</feature>
<proteinExistence type="predicted"/>
<organism evidence="2">
    <name type="scientific">Brassica campestris</name>
    <name type="common">Field mustard</name>
    <dbReference type="NCBI Taxonomy" id="3711"/>
    <lineage>
        <taxon>Eukaryota</taxon>
        <taxon>Viridiplantae</taxon>
        <taxon>Streptophyta</taxon>
        <taxon>Embryophyta</taxon>
        <taxon>Tracheophyta</taxon>
        <taxon>Spermatophyta</taxon>
        <taxon>Magnoliopsida</taxon>
        <taxon>eudicotyledons</taxon>
        <taxon>Gunneridae</taxon>
        <taxon>Pentapetalae</taxon>
        <taxon>rosids</taxon>
        <taxon>malvids</taxon>
        <taxon>Brassicales</taxon>
        <taxon>Brassicaceae</taxon>
        <taxon>Brassiceae</taxon>
        <taxon>Brassica</taxon>
    </lineage>
</organism>
<gene>
    <name evidence="2" type="ORF">BRAA10T42929Z</name>
</gene>
<accession>A0A3P6CNL2</accession>
<protein>
    <submittedName>
        <fullName evidence="2">Uncharacterized protein</fullName>
    </submittedName>
</protein>
<dbReference type="AlphaFoldDB" id="A0A3P6CNL2"/>
<keyword evidence="1" id="KW-0812">Transmembrane</keyword>
<reference evidence="2" key="1">
    <citation type="submission" date="2018-11" db="EMBL/GenBank/DDBJ databases">
        <authorList>
            <consortium name="Genoscope - CEA"/>
            <person name="William W."/>
        </authorList>
    </citation>
    <scope>NUCLEOTIDE SEQUENCE</scope>
</reference>
<evidence type="ECO:0000256" key="1">
    <source>
        <dbReference type="SAM" id="Phobius"/>
    </source>
</evidence>
<name>A0A3P6CNL2_BRACM</name>
<dbReference type="EMBL" id="LR031577">
    <property type="protein sequence ID" value="VDD17216.1"/>
    <property type="molecule type" value="Genomic_DNA"/>
</dbReference>
<sequence length="95" mass="11199">MSSLSLRVTLSYRNSNNLLLLLLQSIITIMQLSLITLLLLLKAPLLFLKMTLIRRVLRERRSFLEFPWLLPRRDHIISQIKVAKLDLCWISQILD</sequence>
<keyword evidence="1" id="KW-1133">Transmembrane helix</keyword>
<keyword evidence="1" id="KW-0472">Membrane</keyword>
<evidence type="ECO:0000313" key="2">
    <source>
        <dbReference type="EMBL" id="VDD17216.1"/>
    </source>
</evidence>